<dbReference type="EMBL" id="DAASXW010000031">
    <property type="protein sequence ID" value="HAE7506313.1"/>
    <property type="molecule type" value="Genomic_DNA"/>
</dbReference>
<evidence type="ECO:0000313" key="6">
    <source>
        <dbReference type="EMBL" id="HAE1324566.1"/>
    </source>
</evidence>
<evidence type="ECO:0000313" key="10">
    <source>
        <dbReference type="EMBL" id="HAE7560491.1"/>
    </source>
</evidence>
<evidence type="ECO:0000313" key="4">
    <source>
        <dbReference type="EMBL" id="HAB4368665.1"/>
    </source>
</evidence>
<evidence type="ECO:0000313" key="9">
    <source>
        <dbReference type="EMBL" id="HAE7506313.1"/>
    </source>
</evidence>
<dbReference type="EMBL" id="DAARAH010000042">
    <property type="protein sequence ID" value="HAE1606073.1"/>
    <property type="molecule type" value="Genomic_DNA"/>
</dbReference>
<dbReference type="EMBL" id="AAHMZR010000053">
    <property type="protein sequence ID" value="EBY0578058.1"/>
    <property type="molecule type" value="Genomic_DNA"/>
</dbReference>
<sequence>MKEEIKVIDIISNELRKKTKLHLVESINDTCILKLFLEDNDSFISSENDDFFSCFGDLRKQVPGIKFLCKGAKVNVFPSRMARQMSRGRVAYECVMGRSATTSDIVHIFDFDDRDIANSPEEQIEFYNKWLMSFRTKK</sequence>
<evidence type="ECO:0000313" key="7">
    <source>
        <dbReference type="EMBL" id="HAE1606073.1"/>
    </source>
</evidence>
<dbReference type="EMBL" id="DAAWBV010000065">
    <property type="protein sequence ID" value="HAF7241917.1"/>
    <property type="molecule type" value="Genomic_DNA"/>
</dbReference>
<evidence type="ECO:0000313" key="2">
    <source>
        <dbReference type="EMBL" id="EDC9469709.1"/>
    </source>
</evidence>
<name>A0A5W8FMA7_SALET</name>
<reference evidence="2" key="4">
    <citation type="submission" date="2018-07" db="EMBL/GenBank/DDBJ databases">
        <authorList>
            <consortium name="GenomeTrakr network: Whole genome sequencing for foodborne pathogen traceback"/>
        </authorList>
    </citation>
    <scope>NUCLEOTIDE SEQUENCE</scope>
    <source>
        <strain evidence="2">ADRDL-16-8871</strain>
    </source>
</reference>
<dbReference type="RefSeq" id="WP_023135408.1">
    <property type="nucleotide sequence ID" value="NZ_CP129904.1"/>
</dbReference>
<dbReference type="EMBL" id="DAASYN010000034">
    <property type="protein sequence ID" value="HAE7560491.1"/>
    <property type="molecule type" value="Genomic_DNA"/>
</dbReference>
<proteinExistence type="predicted"/>
<dbReference type="EMBL" id="DAAFPI010000032">
    <property type="protein sequence ID" value="HAB1022919.1"/>
    <property type="molecule type" value="Genomic_DNA"/>
</dbReference>
<reference evidence="1" key="3">
    <citation type="submission" date="2018-07" db="EMBL/GenBank/DDBJ databases">
        <authorList>
            <person name="Ashton P.M."/>
            <person name="Dallman T."/>
            <person name="Nair S."/>
            <person name="De Pinna E."/>
            <person name="Peters T."/>
            <person name="Grant K."/>
        </authorList>
    </citation>
    <scope>NUCLEOTIDE SEQUENCE</scope>
    <source>
        <strain evidence="1">152447</strain>
    </source>
</reference>
<evidence type="ECO:0000313" key="13">
    <source>
        <dbReference type="EMBL" id="HAF7735152.1"/>
    </source>
</evidence>
<evidence type="ECO:0000313" key="3">
    <source>
        <dbReference type="EMBL" id="HAB1022919.1"/>
    </source>
</evidence>
<reference evidence="3" key="1">
    <citation type="journal article" date="2018" name="Genome Biol.">
        <title>SKESA: strategic k-mer extension for scrupulous assemblies.</title>
        <authorList>
            <person name="Souvorov A."/>
            <person name="Agarwala R."/>
            <person name="Lipman D.J."/>
        </authorList>
    </citation>
    <scope>NUCLEOTIDE SEQUENCE</scope>
    <source>
        <strain evidence="9">10-7243</strain>
        <strain evidence="10">11-5588</strain>
        <strain evidence="11">12-3191</strain>
        <strain evidence="13">13-2460</strain>
        <strain evidence="5">CE06.035</strain>
        <strain evidence="12">Salm201708953</strain>
        <strain evidence="3">Salmonella enterica</strain>
    </source>
</reference>
<dbReference type="EMBL" id="DAAPXI010000024">
    <property type="protein sequence ID" value="HAD8177392.1"/>
    <property type="molecule type" value="Genomic_DNA"/>
</dbReference>
<dbReference type="EMBL" id="DAARAJ010000037">
    <property type="protein sequence ID" value="HAE1642393.1"/>
    <property type="molecule type" value="Genomic_DNA"/>
</dbReference>
<evidence type="ECO:0000313" key="11">
    <source>
        <dbReference type="EMBL" id="HAF0562763.1"/>
    </source>
</evidence>
<dbReference type="EMBL" id="AALSOQ010000048">
    <property type="protein sequence ID" value="EDC9469709.1"/>
    <property type="molecule type" value="Genomic_DNA"/>
</dbReference>
<evidence type="ECO:0000313" key="1">
    <source>
        <dbReference type="EMBL" id="EBY0578058.1"/>
    </source>
</evidence>
<accession>A0A5W8FMA7</accession>
<evidence type="ECO:0000313" key="5">
    <source>
        <dbReference type="EMBL" id="HAD8177392.1"/>
    </source>
</evidence>
<reference evidence="9" key="2">
    <citation type="submission" date="2018-07" db="EMBL/GenBank/DDBJ databases">
        <authorList>
            <consortium name="NCBI Pathogen Detection Project"/>
        </authorList>
    </citation>
    <scope>NUCLEOTIDE SEQUENCE</scope>
    <source>
        <strain evidence="9">10-7243</strain>
        <strain evidence="10">11-5588</strain>
        <strain evidence="11">12-3191</strain>
        <strain evidence="13">13-2460</strain>
        <strain evidence="5">CE06.035</strain>
        <strain evidence="12">Salm201708953</strain>
        <strain evidence="3">Salmonella enterica</strain>
    </source>
</reference>
<organism evidence="1">
    <name type="scientific">Salmonella enterica subsp. enterica serovar Agona</name>
    <dbReference type="NCBI Taxonomy" id="58095"/>
    <lineage>
        <taxon>Bacteria</taxon>
        <taxon>Pseudomonadati</taxon>
        <taxon>Pseudomonadota</taxon>
        <taxon>Gammaproteobacteria</taxon>
        <taxon>Enterobacterales</taxon>
        <taxon>Enterobacteriaceae</taxon>
        <taxon>Salmonella</taxon>
    </lineage>
</organism>
<dbReference type="AlphaFoldDB" id="A0A5W8FMA7"/>
<dbReference type="EMBL" id="DAAQXW010000046">
    <property type="protein sequence ID" value="HAE1324566.1"/>
    <property type="molecule type" value="Genomic_DNA"/>
</dbReference>
<evidence type="ECO:0000313" key="12">
    <source>
        <dbReference type="EMBL" id="HAF7241917.1"/>
    </source>
</evidence>
<dbReference type="EMBL" id="DAAGSJ010000062">
    <property type="protein sequence ID" value="HAB4368665.1"/>
    <property type="molecule type" value="Genomic_DNA"/>
</dbReference>
<dbReference type="EMBL" id="DAATXT010000075">
    <property type="protein sequence ID" value="HAF0562763.1"/>
    <property type="molecule type" value="Genomic_DNA"/>
</dbReference>
<gene>
    <name evidence="2" type="ORF">BH418_23915</name>
    <name evidence="1" type="ORF">DUR08_24500</name>
    <name evidence="5" type="ORF">G1157_24080</name>
    <name evidence="7" type="ORF">G2960_20470</name>
    <name evidence="6" type="ORF">G2966_23205</name>
    <name evidence="8" type="ORF">G2970_22785</name>
    <name evidence="9" type="ORF">G4P07_004725</name>
    <name evidence="10" type="ORF">G4P20_004754</name>
    <name evidence="13" type="ORF">G9336_004704</name>
    <name evidence="11" type="ORF">G9C70_004555</name>
    <name evidence="12" type="ORF">G9X09_004543</name>
    <name evidence="4" type="ORF">GB430_22105</name>
    <name evidence="3" type="ORF">GBX75_21325</name>
</gene>
<dbReference type="EMBL" id="DAAWFY010000029">
    <property type="protein sequence ID" value="HAF7735152.1"/>
    <property type="molecule type" value="Genomic_DNA"/>
</dbReference>
<evidence type="ECO:0000313" key="8">
    <source>
        <dbReference type="EMBL" id="HAE1642393.1"/>
    </source>
</evidence>
<protein>
    <submittedName>
        <fullName evidence="1">Uncharacterized protein</fullName>
    </submittedName>
</protein>
<comment type="caution">
    <text evidence="1">The sequence shown here is derived from an EMBL/GenBank/DDBJ whole genome shotgun (WGS) entry which is preliminary data.</text>
</comment>